<proteinExistence type="inferred from homology"/>
<protein>
    <recommendedName>
        <fullName evidence="3">Cell envelope-related transcriptional attenuator domain-containing protein</fullName>
    </recommendedName>
</protein>
<evidence type="ECO:0000313" key="5">
    <source>
        <dbReference type="Proteomes" id="UP000612282"/>
    </source>
</evidence>
<dbReference type="InterPro" id="IPR004474">
    <property type="entry name" value="LytR_CpsA_psr"/>
</dbReference>
<evidence type="ECO:0000256" key="2">
    <source>
        <dbReference type="SAM" id="MobiDB-lite"/>
    </source>
</evidence>
<dbReference type="Gene3D" id="3.40.630.190">
    <property type="entry name" value="LCP protein"/>
    <property type="match status" value="1"/>
</dbReference>
<dbReference type="Proteomes" id="UP000612282">
    <property type="component" value="Unassembled WGS sequence"/>
</dbReference>
<organism evidence="4 5">
    <name type="scientific">Actinoplanes couchii</name>
    <dbReference type="NCBI Taxonomy" id="403638"/>
    <lineage>
        <taxon>Bacteria</taxon>
        <taxon>Bacillati</taxon>
        <taxon>Actinomycetota</taxon>
        <taxon>Actinomycetes</taxon>
        <taxon>Micromonosporales</taxon>
        <taxon>Micromonosporaceae</taxon>
        <taxon>Actinoplanes</taxon>
    </lineage>
</organism>
<gene>
    <name evidence="4" type="ORF">Aco03nite_046340</name>
</gene>
<feature type="region of interest" description="Disordered" evidence="2">
    <location>
        <begin position="1"/>
        <end position="64"/>
    </location>
</feature>
<sequence length="439" mass="47689">MAEEVAEESAEEPADEVAKEPADEPAEKADEPAEEADEPAEEADEPAEEPAEKAEEPAEEPVEVKRRAPLWARLSVIVGSVLIIISGGSYVTAQSVVAKYTDAVTDDSIFEARPAAAARPREKQGDEGDTIKGPLNLLLVGIDPRDDKSPPLSDSIILAHVPADMSTVYLFSIPRDLYVDIPAFDKAGYRGGTGKINGSMSLGSHLGDGKFSAPQGFQLLTRTVSAYTGIKEFDAGAIVNFGGFKKIVEAMDGVTMTIDQEVKSEHLKPDGTPRDRLSRCADNTCDHPYIGVQKVYPMGTYHLEAWEALDYVRQRYGLPNGDYDRQRHQQQFVKALAKQAMSRDVVTDPAKLLKVMEAAGGSLTFSGGGYSVLDWAFALKGLNVDDTITVKLPGVGKFSGSRYLGEELDPSTKEFFQSVREDKVAGFLLDHPEYVNLES</sequence>
<feature type="compositionally biased region" description="Basic and acidic residues" evidence="2">
    <location>
        <begin position="16"/>
        <end position="31"/>
    </location>
</feature>
<feature type="compositionally biased region" description="Basic and acidic residues" evidence="2">
    <location>
        <begin position="50"/>
        <end position="64"/>
    </location>
</feature>
<dbReference type="InterPro" id="IPR050922">
    <property type="entry name" value="LytR/CpsA/Psr_CW_biosynth"/>
</dbReference>
<evidence type="ECO:0000313" key="4">
    <source>
        <dbReference type="EMBL" id="GID56230.1"/>
    </source>
</evidence>
<name>A0ABQ3XCJ3_9ACTN</name>
<comment type="caution">
    <text evidence="4">The sequence shown here is derived from an EMBL/GenBank/DDBJ whole genome shotgun (WGS) entry which is preliminary data.</text>
</comment>
<feature type="compositionally biased region" description="Acidic residues" evidence="2">
    <location>
        <begin position="32"/>
        <end position="49"/>
    </location>
</feature>
<evidence type="ECO:0000259" key="3">
    <source>
        <dbReference type="Pfam" id="PF03816"/>
    </source>
</evidence>
<feature type="compositionally biased region" description="Acidic residues" evidence="2">
    <location>
        <begin position="1"/>
        <end position="15"/>
    </location>
</feature>
<dbReference type="EMBL" id="BOMG01000056">
    <property type="protein sequence ID" value="GID56230.1"/>
    <property type="molecule type" value="Genomic_DNA"/>
</dbReference>
<comment type="similarity">
    <text evidence="1">Belongs to the LytR/CpsA/Psr (LCP) family.</text>
</comment>
<accession>A0ABQ3XCJ3</accession>
<dbReference type="Pfam" id="PF03816">
    <property type="entry name" value="LytR_cpsA_psr"/>
    <property type="match status" value="1"/>
</dbReference>
<reference evidence="4 5" key="1">
    <citation type="submission" date="2021-01" db="EMBL/GenBank/DDBJ databases">
        <title>Whole genome shotgun sequence of Actinoplanes couchii NBRC 106145.</title>
        <authorList>
            <person name="Komaki H."/>
            <person name="Tamura T."/>
        </authorList>
    </citation>
    <scope>NUCLEOTIDE SEQUENCE [LARGE SCALE GENOMIC DNA]</scope>
    <source>
        <strain evidence="4 5">NBRC 106145</strain>
    </source>
</reference>
<evidence type="ECO:0000256" key="1">
    <source>
        <dbReference type="ARBA" id="ARBA00006068"/>
    </source>
</evidence>
<dbReference type="PANTHER" id="PTHR33392:SF6">
    <property type="entry name" value="POLYISOPRENYL-TEICHOIC ACID--PEPTIDOGLYCAN TEICHOIC ACID TRANSFERASE TAGU"/>
    <property type="match status" value="1"/>
</dbReference>
<keyword evidence="5" id="KW-1185">Reference proteome</keyword>
<feature type="domain" description="Cell envelope-related transcriptional attenuator" evidence="3">
    <location>
        <begin position="153"/>
        <end position="340"/>
    </location>
</feature>
<dbReference type="PANTHER" id="PTHR33392">
    <property type="entry name" value="POLYISOPRENYL-TEICHOIC ACID--PEPTIDOGLYCAN TEICHOIC ACID TRANSFERASE TAGU"/>
    <property type="match status" value="1"/>
</dbReference>